<proteinExistence type="predicted"/>
<dbReference type="Proteomes" id="UP001190700">
    <property type="component" value="Unassembled WGS sequence"/>
</dbReference>
<feature type="region of interest" description="Disordered" evidence="5">
    <location>
        <begin position="418"/>
        <end position="485"/>
    </location>
</feature>
<keyword evidence="1" id="KW-0479">Metal-binding</keyword>
<feature type="region of interest" description="Disordered" evidence="5">
    <location>
        <begin position="238"/>
        <end position="257"/>
    </location>
</feature>
<dbReference type="InterPro" id="IPR011011">
    <property type="entry name" value="Znf_FYVE_PHD"/>
</dbReference>
<dbReference type="SMART" id="SM00249">
    <property type="entry name" value="PHD"/>
    <property type="match status" value="1"/>
</dbReference>
<dbReference type="AlphaFoldDB" id="A0AAE0H0W8"/>
<dbReference type="Gene3D" id="3.30.40.10">
    <property type="entry name" value="Zinc/RING finger domain, C3HC4 (zinc finger)"/>
    <property type="match status" value="1"/>
</dbReference>
<feature type="compositionally biased region" description="Basic and acidic residues" evidence="5">
    <location>
        <begin position="162"/>
        <end position="176"/>
    </location>
</feature>
<name>A0AAE0H0W8_9CHLO</name>
<feature type="compositionally biased region" description="Acidic residues" evidence="5">
    <location>
        <begin position="454"/>
        <end position="476"/>
    </location>
</feature>
<reference evidence="7 8" key="1">
    <citation type="journal article" date="2015" name="Genome Biol. Evol.">
        <title>Comparative Genomics of a Bacterivorous Green Alga Reveals Evolutionary Causalities and Consequences of Phago-Mixotrophic Mode of Nutrition.</title>
        <authorList>
            <person name="Burns J.A."/>
            <person name="Paasch A."/>
            <person name="Narechania A."/>
            <person name="Kim E."/>
        </authorList>
    </citation>
    <scope>NUCLEOTIDE SEQUENCE [LARGE SCALE GENOMIC DNA]</scope>
    <source>
        <strain evidence="7 8">PLY_AMNH</strain>
    </source>
</reference>
<dbReference type="InterPro" id="IPR019787">
    <property type="entry name" value="Znf_PHD-finger"/>
</dbReference>
<feature type="region of interest" description="Disordered" evidence="5">
    <location>
        <begin position="58"/>
        <end position="94"/>
    </location>
</feature>
<evidence type="ECO:0000256" key="3">
    <source>
        <dbReference type="ARBA" id="ARBA00022833"/>
    </source>
</evidence>
<evidence type="ECO:0000256" key="1">
    <source>
        <dbReference type="ARBA" id="ARBA00022723"/>
    </source>
</evidence>
<gene>
    <name evidence="7" type="ORF">CYMTET_4572</name>
</gene>
<evidence type="ECO:0000256" key="5">
    <source>
        <dbReference type="SAM" id="MobiDB-lite"/>
    </source>
</evidence>
<sequence>MVQLLLLPRPRERYFPVLCEKVKAKGFNSSLVVATHLNVPSNIPYTSCAGEPTEIKSCPGMSDGVPEGDPQTQITLEHNSPPDVESSPKRTANDRCSEIELEGSADFEKLEEASDQHGAQTEQVEPAVAEMDEPATTSTLEGMESESITHNPQVSVTDADQPIERTPCEEPVKTESESDIGATTNEAPSEEPVEDTAKAAELPEGLTELEREMWLYEQSENAPLPSALAASVDLTDADDADETDDEGGGEASEEDPKRKYKEEDVCFVCKDGGDLIMCDRRSCPKAYHLECIGKDDSFYNMKGKWSCSCHFCSSCETKLTKADYTCITCLNGYCKACLAKEKHFTKIHVKDFPSDKKTLCRGVCEECFELVCLLEGEGGTDGEVDWNDYETYETHFREYWEWTKENYDVQFELAKPAPAVGAKRGRKPKAEGGTSSRRNKQCKVASAVSGLFGDSEEEEEEVEEQEEEEEEEEPEDSGTLTTGPP</sequence>
<feature type="compositionally biased region" description="Acidic residues" evidence="5">
    <location>
        <begin position="238"/>
        <end position="253"/>
    </location>
</feature>
<dbReference type="CDD" id="cd15568">
    <property type="entry name" value="PHD5_NSD"/>
    <property type="match status" value="1"/>
</dbReference>
<feature type="compositionally biased region" description="Polar residues" evidence="5">
    <location>
        <begin position="135"/>
        <end position="158"/>
    </location>
</feature>
<evidence type="ECO:0000313" key="7">
    <source>
        <dbReference type="EMBL" id="KAK3287934.1"/>
    </source>
</evidence>
<keyword evidence="3" id="KW-0862">Zinc</keyword>
<evidence type="ECO:0000256" key="4">
    <source>
        <dbReference type="PROSITE-ProRule" id="PRU00146"/>
    </source>
</evidence>
<evidence type="ECO:0000259" key="6">
    <source>
        <dbReference type="PROSITE" id="PS50016"/>
    </source>
</evidence>
<dbReference type="GO" id="GO:0008270">
    <property type="term" value="F:zinc ion binding"/>
    <property type="evidence" value="ECO:0007669"/>
    <property type="project" value="UniProtKB-KW"/>
</dbReference>
<comment type="caution">
    <text evidence="7">The sequence shown here is derived from an EMBL/GenBank/DDBJ whole genome shotgun (WGS) entry which is preliminary data.</text>
</comment>
<dbReference type="InterPro" id="IPR001965">
    <property type="entry name" value="Znf_PHD"/>
</dbReference>
<dbReference type="PROSITE" id="PS50016">
    <property type="entry name" value="ZF_PHD_2"/>
    <property type="match status" value="1"/>
</dbReference>
<organism evidence="7 8">
    <name type="scientific">Cymbomonas tetramitiformis</name>
    <dbReference type="NCBI Taxonomy" id="36881"/>
    <lineage>
        <taxon>Eukaryota</taxon>
        <taxon>Viridiplantae</taxon>
        <taxon>Chlorophyta</taxon>
        <taxon>Pyramimonadophyceae</taxon>
        <taxon>Pyramimonadales</taxon>
        <taxon>Pyramimonadaceae</taxon>
        <taxon>Cymbomonas</taxon>
    </lineage>
</organism>
<accession>A0AAE0H0W8</accession>
<dbReference type="SUPFAM" id="SSF57903">
    <property type="entry name" value="FYVE/PHD zinc finger"/>
    <property type="match status" value="1"/>
</dbReference>
<keyword evidence="8" id="KW-1185">Reference proteome</keyword>
<feature type="domain" description="PHD-type" evidence="6">
    <location>
        <begin position="263"/>
        <end position="332"/>
    </location>
</feature>
<dbReference type="PANTHER" id="PTHR46695:SF5">
    <property type="entry name" value="RNA POLYMERASE-ASSOCIATED PROTEIN RTF1 HOMOLOG"/>
    <property type="match status" value="1"/>
</dbReference>
<dbReference type="PANTHER" id="PTHR46695">
    <property type="entry name" value="ZINC FINGER CCCH DOMAIN-CONTAINING PROTEIN 44-RELATED"/>
    <property type="match status" value="1"/>
</dbReference>
<protein>
    <recommendedName>
        <fullName evidence="6">PHD-type domain-containing protein</fullName>
    </recommendedName>
</protein>
<evidence type="ECO:0000256" key="2">
    <source>
        <dbReference type="ARBA" id="ARBA00022771"/>
    </source>
</evidence>
<keyword evidence="2 4" id="KW-0863">Zinc-finger</keyword>
<evidence type="ECO:0000313" key="8">
    <source>
        <dbReference type="Proteomes" id="UP001190700"/>
    </source>
</evidence>
<dbReference type="PROSITE" id="PS01359">
    <property type="entry name" value="ZF_PHD_1"/>
    <property type="match status" value="1"/>
</dbReference>
<dbReference type="InterPro" id="IPR019786">
    <property type="entry name" value="Zinc_finger_PHD-type_CS"/>
</dbReference>
<feature type="region of interest" description="Disordered" evidence="5">
    <location>
        <begin position="111"/>
        <end position="200"/>
    </location>
</feature>
<dbReference type="InterPro" id="IPR013083">
    <property type="entry name" value="Znf_RING/FYVE/PHD"/>
</dbReference>
<dbReference type="EMBL" id="LGRX02000647">
    <property type="protein sequence ID" value="KAK3287934.1"/>
    <property type="molecule type" value="Genomic_DNA"/>
</dbReference>